<dbReference type="EMBL" id="MFTJ01000026">
    <property type="protein sequence ID" value="OGI65484.1"/>
    <property type="molecule type" value="Genomic_DNA"/>
</dbReference>
<feature type="domain" description="Helicase C-terminal" evidence="6">
    <location>
        <begin position="263"/>
        <end position="429"/>
    </location>
</feature>
<dbReference type="InterPro" id="IPR001650">
    <property type="entry name" value="Helicase_C-like"/>
</dbReference>
<dbReference type="GO" id="GO:0003676">
    <property type="term" value="F:nucleic acid binding"/>
    <property type="evidence" value="ECO:0007669"/>
    <property type="project" value="InterPro"/>
</dbReference>
<evidence type="ECO:0008006" key="9">
    <source>
        <dbReference type="Google" id="ProtNLM"/>
    </source>
</evidence>
<protein>
    <recommendedName>
        <fullName evidence="9">DEAD/DEAH box helicase</fullName>
    </recommendedName>
</protein>
<proteinExistence type="predicted"/>
<evidence type="ECO:0000313" key="7">
    <source>
        <dbReference type="EMBL" id="OGI65484.1"/>
    </source>
</evidence>
<accession>A0A1F6V7M5</accession>
<dbReference type="PROSITE" id="PS51194">
    <property type="entry name" value="HELICASE_CTER"/>
    <property type="match status" value="1"/>
</dbReference>
<dbReference type="InterPro" id="IPR011545">
    <property type="entry name" value="DEAD/DEAH_box_helicase_dom"/>
</dbReference>
<dbReference type="CDD" id="cd18795">
    <property type="entry name" value="SF2_C_Ski2"/>
    <property type="match status" value="1"/>
</dbReference>
<dbReference type="GO" id="GO:0070478">
    <property type="term" value="P:nuclear-transcribed mRNA catabolic process, 3'-5' exonucleolytic nonsense-mediated decay"/>
    <property type="evidence" value="ECO:0007669"/>
    <property type="project" value="TreeGrafter"/>
</dbReference>
<evidence type="ECO:0000256" key="2">
    <source>
        <dbReference type="ARBA" id="ARBA00022801"/>
    </source>
</evidence>
<evidence type="ECO:0000259" key="6">
    <source>
        <dbReference type="PROSITE" id="PS51194"/>
    </source>
</evidence>
<evidence type="ECO:0000256" key="1">
    <source>
        <dbReference type="ARBA" id="ARBA00022741"/>
    </source>
</evidence>
<dbReference type="Proteomes" id="UP000178700">
    <property type="component" value="Unassembled WGS sequence"/>
</dbReference>
<evidence type="ECO:0000256" key="4">
    <source>
        <dbReference type="ARBA" id="ARBA00022840"/>
    </source>
</evidence>
<dbReference type="Gene3D" id="1.10.3380.30">
    <property type="match status" value="1"/>
</dbReference>
<dbReference type="GO" id="GO:0016787">
    <property type="term" value="F:hydrolase activity"/>
    <property type="evidence" value="ECO:0007669"/>
    <property type="project" value="UniProtKB-KW"/>
</dbReference>
<gene>
    <name evidence="7" type="ORF">A2642_04710</name>
</gene>
<dbReference type="SMART" id="SM01142">
    <property type="entry name" value="DSHCT"/>
    <property type="match status" value="1"/>
</dbReference>
<evidence type="ECO:0000259" key="5">
    <source>
        <dbReference type="PROSITE" id="PS51192"/>
    </source>
</evidence>
<comment type="caution">
    <text evidence="7">The sequence shown here is derived from an EMBL/GenBank/DDBJ whole genome shotgun (WGS) entry which is preliminary data.</text>
</comment>
<name>A0A1F6V7M5_9BACT</name>
<dbReference type="SMART" id="SM00487">
    <property type="entry name" value="DEXDc"/>
    <property type="match status" value="1"/>
</dbReference>
<dbReference type="Pfam" id="PF00271">
    <property type="entry name" value="Helicase_C"/>
    <property type="match status" value="1"/>
</dbReference>
<dbReference type="PANTHER" id="PTHR12131:SF1">
    <property type="entry name" value="ATP-DEPENDENT RNA HELICASE SUPV3L1, MITOCHONDRIAL-RELATED"/>
    <property type="match status" value="1"/>
</dbReference>
<keyword evidence="4" id="KW-0067">ATP-binding</keyword>
<keyword evidence="1" id="KW-0547">Nucleotide-binding</keyword>
<reference evidence="7 8" key="1">
    <citation type="journal article" date="2016" name="Nat. Commun.">
        <title>Thousands of microbial genomes shed light on interconnected biogeochemical processes in an aquifer system.</title>
        <authorList>
            <person name="Anantharaman K."/>
            <person name="Brown C.T."/>
            <person name="Hug L.A."/>
            <person name="Sharon I."/>
            <person name="Castelle C.J."/>
            <person name="Probst A.J."/>
            <person name="Thomas B.C."/>
            <person name="Singh A."/>
            <person name="Wilkins M.J."/>
            <person name="Karaoz U."/>
            <person name="Brodie E.L."/>
            <person name="Williams K.H."/>
            <person name="Hubbard S.S."/>
            <person name="Banfield J.F."/>
        </authorList>
    </citation>
    <scope>NUCLEOTIDE SEQUENCE [LARGE SCALE GENOMIC DNA]</scope>
</reference>
<dbReference type="InterPro" id="IPR050699">
    <property type="entry name" value="RNA-DNA_Helicase"/>
</dbReference>
<dbReference type="InterPro" id="IPR027417">
    <property type="entry name" value="P-loop_NTPase"/>
</dbReference>
<dbReference type="GO" id="GO:0005524">
    <property type="term" value="F:ATP binding"/>
    <property type="evidence" value="ECO:0007669"/>
    <property type="project" value="UniProtKB-KW"/>
</dbReference>
<evidence type="ECO:0000313" key="8">
    <source>
        <dbReference type="Proteomes" id="UP000178700"/>
    </source>
</evidence>
<organism evidence="7 8">
    <name type="scientific">Candidatus Nomurabacteria bacterium RIFCSPHIGHO2_01_FULL_39_10</name>
    <dbReference type="NCBI Taxonomy" id="1801733"/>
    <lineage>
        <taxon>Bacteria</taxon>
        <taxon>Candidatus Nomuraibacteriota</taxon>
    </lineage>
</organism>
<feature type="domain" description="Helicase ATP-binding" evidence="5">
    <location>
        <begin position="16"/>
        <end position="174"/>
    </location>
</feature>
<dbReference type="GO" id="GO:0004386">
    <property type="term" value="F:helicase activity"/>
    <property type="evidence" value="ECO:0007669"/>
    <property type="project" value="UniProtKB-KW"/>
</dbReference>
<dbReference type="SUPFAM" id="SSF52540">
    <property type="entry name" value="P-loop containing nucleoside triphosphate hydrolases"/>
    <property type="match status" value="1"/>
</dbReference>
<dbReference type="Gene3D" id="3.40.50.300">
    <property type="entry name" value="P-loop containing nucleotide triphosphate hydrolases"/>
    <property type="match status" value="2"/>
</dbReference>
<keyword evidence="2" id="KW-0378">Hydrolase</keyword>
<sequence>MQFKTYTLDPFQEQAIEAIEQNFSVVVSAPTGSGKTLIADYIIEKHKNDPKRIVYTAPIKALSNQKYKDFCHEYGEAHVGLMTGDVVINPEAKVVIMTTEIYRNMAVSNDADLANIAYVIFDEVHYINDPERGYVWEESIIYSSEKIRFLCLSATIPNAAEFSRWIQAIKKHPVKTVVTEKRNVPLQHLFYDYELGITSLEKIKEACEVPSYHAVLGGGGRGRGRGKGQREKVPEPNHVDLILDLGAEKLPCFFFTFSRKDCQLKALELAKKNIFARDTKCVEYFVKKLEEAPSEINKLSSTRAIRETIAQGIAFHHAGLLPVIKEAVEELFAKGMIKVLYTTETFAVGINMPAKTVCFDNLRKYDGRSFRMLNTKEYFQIAGRAGRRGIDTIGHVVSMVYRPTFRYKELKDLTYKDVEPIQSQFRLSINTVLNLIELKTPAQIEKILRLSFFSYQKFGEKYDKIPTKLILARYDSIVRRLEKFGYSEKGTLTEKGKFAAKIFADEITTGEIFATDVWQSLDEYQILLVLACLVYEEREMHKFEKGFKDESLVKLHKVLHASDYLHMEKKFLSLDQMTVLIHPIYHGKTFFDVLELINLQEGDLIRIYMQILDRLGQVKKASTQHQLLNRITNCQGIIMKALEGIYLID</sequence>
<dbReference type="GO" id="GO:0055087">
    <property type="term" value="C:Ski complex"/>
    <property type="evidence" value="ECO:0007669"/>
    <property type="project" value="TreeGrafter"/>
</dbReference>
<keyword evidence="3" id="KW-0347">Helicase</keyword>
<dbReference type="AlphaFoldDB" id="A0A1F6V7M5"/>
<dbReference type="PANTHER" id="PTHR12131">
    <property type="entry name" value="ATP-DEPENDENT RNA AND DNA HELICASE"/>
    <property type="match status" value="1"/>
</dbReference>
<dbReference type="InterPro" id="IPR014001">
    <property type="entry name" value="Helicase_ATP-bd"/>
</dbReference>
<dbReference type="InterPro" id="IPR012961">
    <property type="entry name" value="Ski2/MTR4_C"/>
</dbReference>
<dbReference type="Pfam" id="PF00270">
    <property type="entry name" value="DEAD"/>
    <property type="match status" value="1"/>
</dbReference>
<dbReference type="PROSITE" id="PS51192">
    <property type="entry name" value="HELICASE_ATP_BIND_1"/>
    <property type="match status" value="1"/>
</dbReference>
<evidence type="ECO:0000256" key="3">
    <source>
        <dbReference type="ARBA" id="ARBA00022806"/>
    </source>
</evidence>
<dbReference type="SMART" id="SM00490">
    <property type="entry name" value="HELICc"/>
    <property type="match status" value="1"/>
</dbReference>
<dbReference type="Pfam" id="PF08148">
    <property type="entry name" value="DSHCT"/>
    <property type="match status" value="1"/>
</dbReference>